<feature type="compositionally biased region" description="Polar residues" evidence="1">
    <location>
        <begin position="105"/>
        <end position="118"/>
    </location>
</feature>
<feature type="region of interest" description="Disordered" evidence="1">
    <location>
        <begin position="98"/>
        <end position="127"/>
    </location>
</feature>
<dbReference type="RefSeq" id="WP_219873815.1">
    <property type="nucleotide sequence ID" value="NZ_JAHZIJ010000014.1"/>
</dbReference>
<gene>
    <name evidence="2" type="ORF">K0T92_17770</name>
</gene>
<reference evidence="2 3" key="1">
    <citation type="submission" date="2021-07" db="EMBL/GenBank/DDBJ databases">
        <title>Paenibacillus radiodurans sp. nov., isolated from the southeastern edge of Tengger Desert.</title>
        <authorList>
            <person name="Zhang G."/>
        </authorList>
    </citation>
    <scope>NUCLEOTIDE SEQUENCE [LARGE SCALE GENOMIC DNA]</scope>
    <source>
        <strain evidence="2 3">DT7-4</strain>
    </source>
</reference>
<dbReference type="EMBL" id="JAHZIJ010000014">
    <property type="protein sequence ID" value="MBW7476569.1"/>
    <property type="molecule type" value="Genomic_DNA"/>
</dbReference>
<evidence type="ECO:0000313" key="2">
    <source>
        <dbReference type="EMBL" id="MBW7476569.1"/>
    </source>
</evidence>
<protein>
    <recommendedName>
        <fullName evidence="4">FlxA-like protein</fullName>
    </recommendedName>
</protein>
<organism evidence="2 3">
    <name type="scientific">Paenibacillus oenotherae</name>
    <dbReference type="NCBI Taxonomy" id="1435645"/>
    <lineage>
        <taxon>Bacteria</taxon>
        <taxon>Bacillati</taxon>
        <taxon>Bacillota</taxon>
        <taxon>Bacilli</taxon>
        <taxon>Bacillales</taxon>
        <taxon>Paenibacillaceae</taxon>
        <taxon>Paenibacillus</taxon>
    </lineage>
</organism>
<proteinExistence type="predicted"/>
<feature type="compositionally biased region" description="Low complexity" evidence="1">
    <location>
        <begin position="1"/>
        <end position="24"/>
    </location>
</feature>
<comment type="caution">
    <text evidence="2">The sequence shown here is derived from an EMBL/GenBank/DDBJ whole genome shotgun (WGS) entry which is preliminary data.</text>
</comment>
<dbReference type="Proteomes" id="UP000812277">
    <property type="component" value="Unassembled WGS sequence"/>
</dbReference>
<evidence type="ECO:0000256" key="1">
    <source>
        <dbReference type="SAM" id="MobiDB-lite"/>
    </source>
</evidence>
<keyword evidence="3" id="KW-1185">Reference proteome</keyword>
<name>A0ABS7D9E1_9BACL</name>
<feature type="region of interest" description="Disordered" evidence="1">
    <location>
        <begin position="1"/>
        <end position="25"/>
    </location>
</feature>
<sequence>MNISSASSSDYSVGASAGSAEAYSGGEGSISQIEAKIRQLQKQKAVVLNKIAKVAVGSESEEIKKKQIEVLRMEVAGIDLQIQMLTAKLMEMMKKAAEAKKPLTAPSNGNDPALSNHNNNEKGKSSSHIIDIFV</sequence>
<accession>A0ABS7D9E1</accession>
<evidence type="ECO:0000313" key="3">
    <source>
        <dbReference type="Proteomes" id="UP000812277"/>
    </source>
</evidence>
<evidence type="ECO:0008006" key="4">
    <source>
        <dbReference type="Google" id="ProtNLM"/>
    </source>
</evidence>